<sequence length="149" mass="16284">MTLGSELKSGKMTIYAQWSAILSVLFLIIFSITNLLSVVPFAIIAWIEAFFMIWLEIPLLTVCCPGGPKIDAFQKFFQNTLFRSILYAVFAVLIWLSILMSATSLIVAAITLSLTSIFYFISVIKKEELSRSGVTGGSGVAGSAARNMV</sequence>
<dbReference type="GO" id="GO:0016192">
    <property type="term" value="P:vesicle-mediated transport"/>
    <property type="evidence" value="ECO:0007669"/>
    <property type="project" value="TreeGrafter"/>
</dbReference>
<protein>
    <recommendedName>
        <fullName evidence="9">Golgi apparatus membrane protein TVP18</fullName>
    </recommendedName>
</protein>
<name>A0A507DTK1_9FUNG</name>
<dbReference type="GO" id="GO:0012505">
    <property type="term" value="C:endomembrane system"/>
    <property type="evidence" value="ECO:0007669"/>
    <property type="project" value="UniProtKB-SubCell"/>
</dbReference>
<evidence type="ECO:0000313" key="8">
    <source>
        <dbReference type="Proteomes" id="UP000318582"/>
    </source>
</evidence>
<dbReference type="PANTHER" id="PTHR13314">
    <property type="entry name" value="CALCIUM CHANNEL FLOWER HOMOLOG"/>
    <property type="match status" value="1"/>
</dbReference>
<dbReference type="OrthoDB" id="5591789at2759"/>
<dbReference type="PANTHER" id="PTHR13314:SF2">
    <property type="entry name" value="CALCIUM CHANNEL FLOWER HOMOLOG"/>
    <property type="match status" value="1"/>
</dbReference>
<feature type="transmembrane region" description="Helical" evidence="6">
    <location>
        <begin position="81"/>
        <end position="99"/>
    </location>
</feature>
<evidence type="ECO:0000256" key="3">
    <source>
        <dbReference type="ARBA" id="ARBA00022692"/>
    </source>
</evidence>
<evidence type="ECO:0000256" key="1">
    <source>
        <dbReference type="ARBA" id="ARBA00004127"/>
    </source>
</evidence>
<evidence type="ECO:0000313" key="7">
    <source>
        <dbReference type="EMBL" id="TPX55079.1"/>
    </source>
</evidence>
<feature type="transmembrane region" description="Helical" evidence="6">
    <location>
        <begin position="38"/>
        <end position="60"/>
    </location>
</feature>
<evidence type="ECO:0000256" key="4">
    <source>
        <dbReference type="ARBA" id="ARBA00022989"/>
    </source>
</evidence>
<feature type="transmembrane region" description="Helical" evidence="6">
    <location>
        <begin position="12"/>
        <end position="32"/>
    </location>
</feature>
<gene>
    <name evidence="7" type="ORF">PhCBS80983_g05617</name>
</gene>
<dbReference type="GO" id="GO:0016020">
    <property type="term" value="C:membrane"/>
    <property type="evidence" value="ECO:0007669"/>
    <property type="project" value="InterPro"/>
</dbReference>
<dbReference type="STRING" id="109895.A0A507DTK1"/>
<evidence type="ECO:0000256" key="6">
    <source>
        <dbReference type="SAM" id="Phobius"/>
    </source>
</evidence>
<dbReference type="Proteomes" id="UP000318582">
    <property type="component" value="Unassembled WGS sequence"/>
</dbReference>
<organism evidence="7 8">
    <name type="scientific">Powellomyces hirtus</name>
    <dbReference type="NCBI Taxonomy" id="109895"/>
    <lineage>
        <taxon>Eukaryota</taxon>
        <taxon>Fungi</taxon>
        <taxon>Fungi incertae sedis</taxon>
        <taxon>Chytridiomycota</taxon>
        <taxon>Chytridiomycota incertae sedis</taxon>
        <taxon>Chytridiomycetes</taxon>
        <taxon>Spizellomycetales</taxon>
        <taxon>Powellomycetaceae</taxon>
        <taxon>Powellomyces</taxon>
    </lineage>
</organism>
<comment type="subcellular location">
    <subcellularLocation>
        <location evidence="1">Endomembrane system</location>
        <topology evidence="1">Multi-pass membrane protein</topology>
    </subcellularLocation>
</comment>
<feature type="transmembrane region" description="Helical" evidence="6">
    <location>
        <begin position="105"/>
        <end position="124"/>
    </location>
</feature>
<evidence type="ECO:0000256" key="5">
    <source>
        <dbReference type="ARBA" id="ARBA00023136"/>
    </source>
</evidence>
<dbReference type="InterPro" id="IPR019365">
    <property type="entry name" value="TVP18/Ca-channel_flower"/>
</dbReference>
<reference evidence="7 8" key="1">
    <citation type="journal article" date="2019" name="Sci. Rep.">
        <title>Comparative genomics of chytrid fungi reveal insights into the obligate biotrophic and pathogenic lifestyle of Synchytrium endobioticum.</title>
        <authorList>
            <person name="van de Vossenberg B.T.L.H."/>
            <person name="Warris S."/>
            <person name="Nguyen H.D.T."/>
            <person name="van Gent-Pelzer M.P.E."/>
            <person name="Joly D.L."/>
            <person name="van de Geest H.C."/>
            <person name="Bonants P.J.M."/>
            <person name="Smith D.S."/>
            <person name="Levesque C.A."/>
            <person name="van der Lee T.A.J."/>
        </authorList>
    </citation>
    <scope>NUCLEOTIDE SEQUENCE [LARGE SCALE GENOMIC DNA]</scope>
    <source>
        <strain evidence="7 8">CBS 809.83</strain>
    </source>
</reference>
<dbReference type="AlphaFoldDB" id="A0A507DTK1"/>
<evidence type="ECO:0000256" key="2">
    <source>
        <dbReference type="ARBA" id="ARBA00005738"/>
    </source>
</evidence>
<proteinExistence type="inferred from homology"/>
<dbReference type="Pfam" id="PF10233">
    <property type="entry name" value="Cg6151-P"/>
    <property type="match status" value="1"/>
</dbReference>
<keyword evidence="5 6" id="KW-0472">Membrane</keyword>
<comment type="caution">
    <text evidence="7">The sequence shown here is derived from an EMBL/GenBank/DDBJ whole genome shotgun (WGS) entry which is preliminary data.</text>
</comment>
<dbReference type="EMBL" id="QEAQ01000129">
    <property type="protein sequence ID" value="TPX55079.1"/>
    <property type="molecule type" value="Genomic_DNA"/>
</dbReference>
<keyword evidence="8" id="KW-1185">Reference proteome</keyword>
<keyword evidence="3 6" id="KW-0812">Transmembrane</keyword>
<keyword evidence="4 6" id="KW-1133">Transmembrane helix</keyword>
<evidence type="ECO:0008006" key="9">
    <source>
        <dbReference type="Google" id="ProtNLM"/>
    </source>
</evidence>
<accession>A0A507DTK1</accession>
<dbReference type="SMART" id="SM01077">
    <property type="entry name" value="Cg6151-P"/>
    <property type="match status" value="1"/>
</dbReference>
<comment type="similarity">
    <text evidence="2">Belongs to the TVP18 family.</text>
</comment>